<keyword evidence="1" id="KW-0472">Membrane</keyword>
<proteinExistence type="predicted"/>
<keyword evidence="4" id="KW-1185">Reference proteome</keyword>
<keyword evidence="1" id="KW-0812">Transmembrane</keyword>
<reference evidence="3 4" key="1">
    <citation type="submission" date="2020-06" db="EMBL/GenBank/DDBJ databases">
        <authorList>
            <person name="Qiu C."/>
            <person name="Liu Z."/>
        </authorList>
    </citation>
    <scope>NUCLEOTIDE SEQUENCE [LARGE SCALE GENOMIC DNA]</scope>
    <source>
        <strain evidence="3 4">EM 1</strain>
    </source>
</reference>
<feature type="transmembrane region" description="Helical" evidence="1">
    <location>
        <begin position="34"/>
        <end position="54"/>
    </location>
</feature>
<organism evidence="3 4">
    <name type="scientific">Undibacterium oligocarboniphilum</name>
    <dbReference type="NCBI Taxonomy" id="666702"/>
    <lineage>
        <taxon>Bacteria</taxon>
        <taxon>Pseudomonadati</taxon>
        <taxon>Pseudomonadota</taxon>
        <taxon>Betaproteobacteria</taxon>
        <taxon>Burkholderiales</taxon>
        <taxon>Oxalobacteraceae</taxon>
        <taxon>Undibacterium</taxon>
    </lineage>
</organism>
<accession>A0A850QJQ3</accession>
<keyword evidence="3" id="KW-0489">Methyltransferase</keyword>
<dbReference type="RefSeq" id="WP_176805225.1">
    <property type="nucleotide sequence ID" value="NZ_JABXYJ010000018.1"/>
</dbReference>
<dbReference type="Proteomes" id="UP000588051">
    <property type="component" value="Unassembled WGS sequence"/>
</dbReference>
<evidence type="ECO:0000256" key="1">
    <source>
        <dbReference type="SAM" id="Phobius"/>
    </source>
</evidence>
<dbReference type="GO" id="GO:0032259">
    <property type="term" value="P:methylation"/>
    <property type="evidence" value="ECO:0007669"/>
    <property type="project" value="UniProtKB-KW"/>
</dbReference>
<feature type="signal peptide" evidence="2">
    <location>
        <begin position="1"/>
        <end position="24"/>
    </location>
</feature>
<evidence type="ECO:0000313" key="4">
    <source>
        <dbReference type="Proteomes" id="UP000588051"/>
    </source>
</evidence>
<gene>
    <name evidence="3" type="ORF">HV832_16900</name>
</gene>
<name>A0A850QJQ3_9BURK</name>
<dbReference type="GO" id="GO:0008168">
    <property type="term" value="F:methyltransferase activity"/>
    <property type="evidence" value="ECO:0007669"/>
    <property type="project" value="UniProtKB-KW"/>
</dbReference>
<dbReference type="AlphaFoldDB" id="A0A850QJQ3"/>
<feature type="chain" id="PRO_5032329138" evidence="2">
    <location>
        <begin position="25"/>
        <end position="66"/>
    </location>
</feature>
<dbReference type="InterPro" id="IPR008020">
    <property type="entry name" value="G8P"/>
</dbReference>
<dbReference type="EMBL" id="JABXYJ010000018">
    <property type="protein sequence ID" value="NVO79498.1"/>
    <property type="molecule type" value="Genomic_DNA"/>
</dbReference>
<keyword evidence="2" id="KW-0732">Signal</keyword>
<sequence>MKLSQIKNLGLAAGVMLVSFSASAAVDTSAVTSAITDAGAAVATVGAAVLVLHVGMKVYKWVSRAL</sequence>
<keyword evidence="3" id="KW-0808">Transferase</keyword>
<evidence type="ECO:0000313" key="3">
    <source>
        <dbReference type="EMBL" id="NVO79498.1"/>
    </source>
</evidence>
<protein>
    <submittedName>
        <fullName evidence="3">Methyltransferase</fullName>
    </submittedName>
</protein>
<dbReference type="Pfam" id="PF05356">
    <property type="entry name" value="Phage_Coat_B"/>
    <property type="match status" value="1"/>
</dbReference>
<evidence type="ECO:0000256" key="2">
    <source>
        <dbReference type="SAM" id="SignalP"/>
    </source>
</evidence>
<comment type="caution">
    <text evidence="3">The sequence shown here is derived from an EMBL/GenBank/DDBJ whole genome shotgun (WGS) entry which is preliminary data.</text>
</comment>
<dbReference type="SUPFAM" id="SSF57987">
    <property type="entry name" value="Inovirus (filamentous phage) major coat protein"/>
    <property type="match status" value="1"/>
</dbReference>
<keyword evidence="1" id="KW-1133">Transmembrane helix</keyword>